<name>A0A4Y7J9X2_PAPSO</name>
<reference evidence="1 2" key="1">
    <citation type="journal article" date="2018" name="Science">
        <title>The opium poppy genome and morphinan production.</title>
        <authorList>
            <person name="Guo L."/>
            <person name="Winzer T."/>
            <person name="Yang X."/>
            <person name="Li Y."/>
            <person name="Ning Z."/>
            <person name="He Z."/>
            <person name="Teodor R."/>
            <person name="Lu Y."/>
            <person name="Bowser T.A."/>
            <person name="Graham I.A."/>
            <person name="Ye K."/>
        </authorList>
    </citation>
    <scope>NUCLEOTIDE SEQUENCE [LARGE SCALE GENOMIC DNA]</scope>
    <source>
        <strain evidence="2">cv. HN1</strain>
        <tissue evidence="1">Leaves</tissue>
    </source>
</reference>
<evidence type="ECO:0000313" key="1">
    <source>
        <dbReference type="EMBL" id="RZC56415.1"/>
    </source>
</evidence>
<keyword evidence="2" id="KW-1185">Reference proteome</keyword>
<accession>A0A4Y7J9X2</accession>
<dbReference type="Gramene" id="RZC56415">
    <property type="protein sequence ID" value="RZC56415"/>
    <property type="gene ID" value="C5167_015275"/>
</dbReference>
<organism evidence="1 2">
    <name type="scientific">Papaver somniferum</name>
    <name type="common">Opium poppy</name>
    <dbReference type="NCBI Taxonomy" id="3469"/>
    <lineage>
        <taxon>Eukaryota</taxon>
        <taxon>Viridiplantae</taxon>
        <taxon>Streptophyta</taxon>
        <taxon>Embryophyta</taxon>
        <taxon>Tracheophyta</taxon>
        <taxon>Spermatophyta</taxon>
        <taxon>Magnoliopsida</taxon>
        <taxon>Ranunculales</taxon>
        <taxon>Papaveraceae</taxon>
        <taxon>Papaveroideae</taxon>
        <taxon>Papaver</taxon>
    </lineage>
</organism>
<dbReference type="EMBL" id="CM010717">
    <property type="protein sequence ID" value="RZC56415.1"/>
    <property type="molecule type" value="Genomic_DNA"/>
</dbReference>
<sequence>MKKTTLSNTAVDNFSEYSPVNLMIYSGWEHALGTEYRALGAMMSLGREGVGTANCQDNTITCKQNSCTPGKRKLAAGLSMEQKILSVVGASSGIAKMEIFPALYFTTLQENIQYHNACPMEWSMNPPPPHAENIFSITPWSMNHGWGLLLDLLALLISSSLAVT</sequence>
<dbReference type="AlphaFoldDB" id="A0A4Y7J9X2"/>
<protein>
    <submittedName>
        <fullName evidence="1">Uncharacterized protein</fullName>
    </submittedName>
</protein>
<evidence type="ECO:0000313" key="2">
    <source>
        <dbReference type="Proteomes" id="UP000316621"/>
    </source>
</evidence>
<proteinExistence type="predicted"/>
<dbReference type="Proteomes" id="UP000316621">
    <property type="component" value="Chromosome 3"/>
</dbReference>
<gene>
    <name evidence="1" type="ORF">C5167_015275</name>
</gene>